<dbReference type="InterPro" id="IPR051678">
    <property type="entry name" value="AGP_Transferase"/>
</dbReference>
<sequence>MSKPSDVIYSDGEDDMVVFQQQGETKEGRTPPCTSCSVMPERFFGSNNILFPLEFNTGQKWVLKVPVNGHPGAFNDMHTRVLTAEALTMQLFEAKTTIPTPTVFSFSASLDNDLGCPYILMKYIDGKSTRHVWFNEELDAATLERHRTQVLHDLSKIMLQLNQFTFSEAGSPIFDDGNNPIGVGPLRVMDMPAMLEELRTNDPSSDPKAWMLCMFECHEPLDDKFSQGAHRLLKRFIEWLPWSEFAQEPFVLTHPDFNFQNILVSDEGKVCALIDWEGISTVLRFLGNERYPGWLTRDWDPMNYGYEMEECFIQENSPEELSHYRHMYRDMVKAAIAEAEVGADTSAIALSKRNLHRHLPVLESLSIAADQPIHLPEIIQKPFTEVSKQDGLPQDLELWEVCFGLADGDLDDEQLESVRCGFEKLLQTPQ</sequence>
<keyword evidence="2" id="KW-0808">Transferase</keyword>
<reference evidence="2 3" key="1">
    <citation type="submission" date="2019-04" db="EMBL/GenBank/DDBJ databases">
        <title>Friends and foes A comparative genomics study of 23 Aspergillus species from section Flavi.</title>
        <authorList>
            <consortium name="DOE Joint Genome Institute"/>
            <person name="Kjaerbolling I."/>
            <person name="Vesth T."/>
            <person name="Frisvad J.C."/>
            <person name="Nybo J.L."/>
            <person name="Theobald S."/>
            <person name="Kildgaard S."/>
            <person name="Isbrandt T."/>
            <person name="Kuo A."/>
            <person name="Sato A."/>
            <person name="Lyhne E.K."/>
            <person name="Kogle M.E."/>
            <person name="Wiebenga A."/>
            <person name="Kun R.S."/>
            <person name="Lubbers R.J."/>
            <person name="Makela M.R."/>
            <person name="Barry K."/>
            <person name="Chovatia M."/>
            <person name="Clum A."/>
            <person name="Daum C."/>
            <person name="Haridas S."/>
            <person name="He G."/>
            <person name="LaButti K."/>
            <person name="Lipzen A."/>
            <person name="Mondo S."/>
            <person name="Riley R."/>
            <person name="Salamov A."/>
            <person name="Simmons B.A."/>
            <person name="Magnuson J.K."/>
            <person name="Henrissat B."/>
            <person name="Mortensen U.H."/>
            <person name="Larsen T.O."/>
            <person name="Devries R.P."/>
            <person name="Grigoriev I.V."/>
            <person name="Machida M."/>
            <person name="Baker S.E."/>
            <person name="Andersen M.R."/>
        </authorList>
    </citation>
    <scope>NUCLEOTIDE SEQUENCE [LARGE SCALE GENOMIC DNA]</scope>
    <source>
        <strain evidence="2 3">CBS 117626</strain>
    </source>
</reference>
<accession>A0A5N6UCA7</accession>
<gene>
    <name evidence="2" type="ORF">BDV40DRAFT_309797</name>
</gene>
<dbReference type="OrthoDB" id="10003767at2759"/>
<dbReference type="GO" id="GO:0016301">
    <property type="term" value="F:kinase activity"/>
    <property type="evidence" value="ECO:0007669"/>
    <property type="project" value="UniProtKB-KW"/>
</dbReference>
<evidence type="ECO:0000259" key="1">
    <source>
        <dbReference type="Pfam" id="PF01636"/>
    </source>
</evidence>
<protein>
    <submittedName>
        <fullName evidence="2">Kinase-like domain-containing protein</fullName>
    </submittedName>
</protein>
<feature type="domain" description="Aminoglycoside phosphotransferase" evidence="1">
    <location>
        <begin position="59"/>
        <end position="277"/>
    </location>
</feature>
<dbReference type="Proteomes" id="UP000326950">
    <property type="component" value="Unassembled WGS sequence"/>
</dbReference>
<evidence type="ECO:0000313" key="2">
    <source>
        <dbReference type="EMBL" id="KAE8156208.1"/>
    </source>
</evidence>
<dbReference type="PANTHER" id="PTHR21310:SF51">
    <property type="entry name" value="AMINOGLYCOSIDE PHOSPHOTRANSFERASE DOMAIN-CONTAINING PROTEIN"/>
    <property type="match status" value="1"/>
</dbReference>
<evidence type="ECO:0000313" key="3">
    <source>
        <dbReference type="Proteomes" id="UP000326950"/>
    </source>
</evidence>
<keyword evidence="3" id="KW-1185">Reference proteome</keyword>
<dbReference type="PANTHER" id="PTHR21310">
    <property type="entry name" value="AMINOGLYCOSIDE PHOSPHOTRANSFERASE-RELATED-RELATED"/>
    <property type="match status" value="1"/>
</dbReference>
<organism evidence="2 3">
    <name type="scientific">Aspergillus tamarii</name>
    <dbReference type="NCBI Taxonomy" id="41984"/>
    <lineage>
        <taxon>Eukaryota</taxon>
        <taxon>Fungi</taxon>
        <taxon>Dikarya</taxon>
        <taxon>Ascomycota</taxon>
        <taxon>Pezizomycotina</taxon>
        <taxon>Eurotiomycetes</taxon>
        <taxon>Eurotiomycetidae</taxon>
        <taxon>Eurotiales</taxon>
        <taxon>Aspergillaceae</taxon>
        <taxon>Aspergillus</taxon>
        <taxon>Aspergillus subgen. Circumdati</taxon>
    </lineage>
</organism>
<name>A0A5N6UCA7_ASPTM</name>
<dbReference type="AlphaFoldDB" id="A0A5N6UCA7"/>
<dbReference type="EMBL" id="ML738772">
    <property type="protein sequence ID" value="KAE8156208.1"/>
    <property type="molecule type" value="Genomic_DNA"/>
</dbReference>
<dbReference type="SUPFAM" id="SSF56112">
    <property type="entry name" value="Protein kinase-like (PK-like)"/>
    <property type="match status" value="1"/>
</dbReference>
<dbReference type="Gene3D" id="3.90.1200.10">
    <property type="match status" value="1"/>
</dbReference>
<dbReference type="Pfam" id="PF01636">
    <property type="entry name" value="APH"/>
    <property type="match status" value="1"/>
</dbReference>
<dbReference type="InterPro" id="IPR002575">
    <property type="entry name" value="Aminoglycoside_PTrfase"/>
</dbReference>
<keyword evidence="2" id="KW-0418">Kinase</keyword>
<proteinExistence type="predicted"/>
<dbReference type="InterPro" id="IPR011009">
    <property type="entry name" value="Kinase-like_dom_sf"/>
</dbReference>